<evidence type="ECO:0000256" key="10">
    <source>
        <dbReference type="SAM" id="Phobius"/>
    </source>
</evidence>
<feature type="domain" description="RING-type" evidence="11">
    <location>
        <begin position="250"/>
        <end position="291"/>
    </location>
</feature>
<dbReference type="CDD" id="cd16668">
    <property type="entry name" value="RING-H2_RNF130-like"/>
    <property type="match status" value="1"/>
</dbReference>
<evidence type="ECO:0000256" key="2">
    <source>
        <dbReference type="ARBA" id="ARBA00022692"/>
    </source>
</evidence>
<dbReference type="GO" id="GO:0016020">
    <property type="term" value="C:membrane"/>
    <property type="evidence" value="ECO:0007669"/>
    <property type="project" value="UniProtKB-SubCell"/>
</dbReference>
<dbReference type="Gene3D" id="3.50.30.30">
    <property type="match status" value="1"/>
</dbReference>
<gene>
    <name evidence="12" type="ORF">RRG08_008917</name>
</gene>
<dbReference type="FunFam" id="3.30.40.10:FF:000009">
    <property type="entry name" value="E3 ubiquitin-protein ligase RNF130"/>
    <property type="match status" value="1"/>
</dbReference>
<keyword evidence="6 10" id="KW-1133">Transmembrane helix</keyword>
<keyword evidence="3" id="KW-0479">Metal-binding</keyword>
<sequence>MGVLNAVYLDKPEVKHLNYEREKYSLEIHPVFKKELLQLIGSADCRPANANISGKLIHVTSVSRKDRTKTNHYGCEKYSIKLPTVKWIALVERGECDFTDKLRTATVLHKASALIIYDNETSKNTFMRHKDVQKNVAIFISRGEGLTLVKLLEQGINVEINIRRGDRNFRTEDGNKNNSSVLFLSISFSVVVIIAVAWLMYYYIRKFRYSHAKERLAKRLARAAKKAIAKIPQKTLNAGDKELEGDFDQCAVCIEPYKDGDIIRLMPCRHVFHKSCVDPWLLDHRTCPMCKLDILQAFGMFMGKLDMLAYGMQGSQESVHRDMERAAIMLESIPSGEGRGRSESTALVLDDQEASSSLEDEARENSEFKVVLVPQICVHYHHHSSRAGSSRSTDGGVLEEDEEEDVDQEASTGLLSGTGDCAGASSWEDISINRGSTGSLNSAAGRKNKSGWGKSQSQAVSHKDGENSVETEALIHPSGREGYDDLAQKDIGNLQQSAAKVKGDCKKASADHKKANKDIATHETNRSLGRQGSDPALPSNSDNSSGLHCLEEFEASQRPTSHGKQSDV</sequence>
<dbReference type="PANTHER" id="PTHR46539">
    <property type="entry name" value="E3 UBIQUITIN-PROTEIN LIGASE ATL42"/>
    <property type="match status" value="1"/>
</dbReference>
<feature type="compositionally biased region" description="Polar residues" evidence="9">
    <location>
        <begin position="433"/>
        <end position="442"/>
    </location>
</feature>
<feature type="region of interest" description="Disordered" evidence="9">
    <location>
        <begin position="383"/>
        <end position="420"/>
    </location>
</feature>
<keyword evidence="4 8" id="KW-0863">Zinc-finger</keyword>
<feature type="compositionally biased region" description="Polar residues" evidence="9">
    <location>
        <begin position="557"/>
        <end position="568"/>
    </location>
</feature>
<dbReference type="Pfam" id="PF02225">
    <property type="entry name" value="PA"/>
    <property type="match status" value="1"/>
</dbReference>
<accession>A0AAE0ZX37</accession>
<evidence type="ECO:0000313" key="12">
    <source>
        <dbReference type="EMBL" id="KAK3777070.1"/>
    </source>
</evidence>
<evidence type="ECO:0000313" key="13">
    <source>
        <dbReference type="Proteomes" id="UP001283361"/>
    </source>
</evidence>
<keyword evidence="7 10" id="KW-0472">Membrane</keyword>
<feature type="region of interest" description="Disordered" evidence="9">
    <location>
        <begin position="432"/>
        <end position="568"/>
    </location>
</feature>
<dbReference type="InterPro" id="IPR003137">
    <property type="entry name" value="PA_domain"/>
</dbReference>
<dbReference type="GO" id="GO:0008270">
    <property type="term" value="F:zinc ion binding"/>
    <property type="evidence" value="ECO:0007669"/>
    <property type="project" value="UniProtKB-KW"/>
</dbReference>
<evidence type="ECO:0000259" key="11">
    <source>
        <dbReference type="PROSITE" id="PS50089"/>
    </source>
</evidence>
<comment type="subcellular location">
    <subcellularLocation>
        <location evidence="1">Membrane</location>
    </subcellularLocation>
</comment>
<evidence type="ECO:0000256" key="7">
    <source>
        <dbReference type="ARBA" id="ARBA00023136"/>
    </source>
</evidence>
<dbReference type="SUPFAM" id="SSF57850">
    <property type="entry name" value="RING/U-box"/>
    <property type="match status" value="1"/>
</dbReference>
<dbReference type="InterPro" id="IPR013083">
    <property type="entry name" value="Znf_RING/FYVE/PHD"/>
</dbReference>
<dbReference type="Proteomes" id="UP001283361">
    <property type="component" value="Unassembled WGS sequence"/>
</dbReference>
<feature type="compositionally biased region" description="Acidic residues" evidence="9">
    <location>
        <begin position="397"/>
        <end position="408"/>
    </location>
</feature>
<keyword evidence="13" id="KW-1185">Reference proteome</keyword>
<evidence type="ECO:0000256" key="4">
    <source>
        <dbReference type="ARBA" id="ARBA00022771"/>
    </source>
</evidence>
<feature type="compositionally biased region" description="Basic and acidic residues" evidence="9">
    <location>
        <begin position="501"/>
        <end position="525"/>
    </location>
</feature>
<evidence type="ECO:0000256" key="3">
    <source>
        <dbReference type="ARBA" id="ARBA00022723"/>
    </source>
</evidence>
<comment type="caution">
    <text evidence="12">The sequence shown here is derived from an EMBL/GenBank/DDBJ whole genome shotgun (WGS) entry which is preliminary data.</text>
</comment>
<evidence type="ECO:0000256" key="6">
    <source>
        <dbReference type="ARBA" id="ARBA00022989"/>
    </source>
</evidence>
<dbReference type="EMBL" id="JAWDGP010003139">
    <property type="protein sequence ID" value="KAK3777070.1"/>
    <property type="molecule type" value="Genomic_DNA"/>
</dbReference>
<proteinExistence type="predicted"/>
<feature type="transmembrane region" description="Helical" evidence="10">
    <location>
        <begin position="181"/>
        <end position="204"/>
    </location>
</feature>
<protein>
    <recommendedName>
        <fullName evidence="11">RING-type domain-containing protein</fullName>
    </recommendedName>
</protein>
<evidence type="ECO:0000256" key="8">
    <source>
        <dbReference type="PROSITE-ProRule" id="PRU00175"/>
    </source>
</evidence>
<name>A0AAE0ZX37_9GAST</name>
<evidence type="ECO:0000256" key="5">
    <source>
        <dbReference type="ARBA" id="ARBA00022833"/>
    </source>
</evidence>
<keyword evidence="5" id="KW-0862">Zinc</keyword>
<dbReference type="AlphaFoldDB" id="A0AAE0ZX37"/>
<organism evidence="12 13">
    <name type="scientific">Elysia crispata</name>
    <name type="common">lettuce slug</name>
    <dbReference type="NCBI Taxonomy" id="231223"/>
    <lineage>
        <taxon>Eukaryota</taxon>
        <taxon>Metazoa</taxon>
        <taxon>Spiralia</taxon>
        <taxon>Lophotrochozoa</taxon>
        <taxon>Mollusca</taxon>
        <taxon>Gastropoda</taxon>
        <taxon>Heterobranchia</taxon>
        <taxon>Euthyneura</taxon>
        <taxon>Panpulmonata</taxon>
        <taxon>Sacoglossa</taxon>
        <taxon>Placobranchoidea</taxon>
        <taxon>Plakobranchidae</taxon>
        <taxon>Elysia</taxon>
    </lineage>
</organism>
<dbReference type="PANTHER" id="PTHR46539:SF23">
    <property type="entry name" value="RING-TYPE DOMAIN-CONTAINING PROTEIN"/>
    <property type="match status" value="1"/>
</dbReference>
<reference evidence="12" key="1">
    <citation type="journal article" date="2023" name="G3 (Bethesda)">
        <title>A reference genome for the long-term kleptoplast-retaining sea slug Elysia crispata morphotype clarki.</title>
        <authorList>
            <person name="Eastman K.E."/>
            <person name="Pendleton A.L."/>
            <person name="Shaikh M.A."/>
            <person name="Suttiyut T."/>
            <person name="Ogas R."/>
            <person name="Tomko P."/>
            <person name="Gavelis G."/>
            <person name="Widhalm J.R."/>
            <person name="Wisecaver J.H."/>
        </authorList>
    </citation>
    <scope>NUCLEOTIDE SEQUENCE</scope>
    <source>
        <strain evidence="12">ECLA1</strain>
    </source>
</reference>
<feature type="compositionally biased region" description="Basic and acidic residues" evidence="9">
    <location>
        <begin position="478"/>
        <end position="488"/>
    </location>
</feature>
<dbReference type="PROSITE" id="PS50089">
    <property type="entry name" value="ZF_RING_2"/>
    <property type="match status" value="1"/>
</dbReference>
<dbReference type="SMART" id="SM00184">
    <property type="entry name" value="RING"/>
    <property type="match status" value="1"/>
</dbReference>
<keyword evidence="2 10" id="KW-0812">Transmembrane</keyword>
<evidence type="ECO:0000256" key="1">
    <source>
        <dbReference type="ARBA" id="ARBA00004370"/>
    </source>
</evidence>
<dbReference type="Gene3D" id="3.30.40.10">
    <property type="entry name" value="Zinc/RING finger domain, C3HC4 (zinc finger)"/>
    <property type="match status" value="1"/>
</dbReference>
<dbReference type="InterPro" id="IPR001841">
    <property type="entry name" value="Znf_RING"/>
</dbReference>
<dbReference type="Pfam" id="PF13639">
    <property type="entry name" value="zf-RING_2"/>
    <property type="match status" value="1"/>
</dbReference>
<evidence type="ECO:0000256" key="9">
    <source>
        <dbReference type="SAM" id="MobiDB-lite"/>
    </source>
</evidence>